<protein>
    <submittedName>
        <fullName evidence="2">Uncharacterized protein</fullName>
    </submittedName>
</protein>
<gene>
    <name evidence="2" type="ORF">E6O75_ATG04206</name>
</gene>
<dbReference type="OrthoDB" id="5403997at2759"/>
<evidence type="ECO:0000256" key="1">
    <source>
        <dbReference type="SAM" id="MobiDB-lite"/>
    </source>
</evidence>
<accession>A0A4Z1PHK3</accession>
<organism evidence="2 3">
    <name type="scientific">Venturia nashicola</name>
    <dbReference type="NCBI Taxonomy" id="86259"/>
    <lineage>
        <taxon>Eukaryota</taxon>
        <taxon>Fungi</taxon>
        <taxon>Dikarya</taxon>
        <taxon>Ascomycota</taxon>
        <taxon>Pezizomycotina</taxon>
        <taxon>Dothideomycetes</taxon>
        <taxon>Pleosporomycetidae</taxon>
        <taxon>Venturiales</taxon>
        <taxon>Venturiaceae</taxon>
        <taxon>Venturia</taxon>
    </lineage>
</organism>
<feature type="region of interest" description="Disordered" evidence="1">
    <location>
        <begin position="48"/>
        <end position="86"/>
    </location>
</feature>
<proteinExistence type="predicted"/>
<keyword evidence="3" id="KW-1185">Reference proteome</keyword>
<comment type="caution">
    <text evidence="2">The sequence shown here is derived from an EMBL/GenBank/DDBJ whole genome shotgun (WGS) entry which is preliminary data.</text>
</comment>
<dbReference type="AlphaFoldDB" id="A0A4Z1PHK3"/>
<name>A0A4Z1PHK3_9PEZI</name>
<evidence type="ECO:0000313" key="3">
    <source>
        <dbReference type="Proteomes" id="UP000298493"/>
    </source>
</evidence>
<dbReference type="EMBL" id="SNSC02000004">
    <property type="protein sequence ID" value="TID25001.1"/>
    <property type="molecule type" value="Genomic_DNA"/>
</dbReference>
<reference evidence="2 3" key="1">
    <citation type="submission" date="2019-04" db="EMBL/GenBank/DDBJ databases">
        <title>High contiguity whole genome sequence and gene annotation resource for two Venturia nashicola isolates.</title>
        <authorList>
            <person name="Prokchorchik M."/>
            <person name="Won K."/>
            <person name="Lee Y."/>
            <person name="Choi E.D."/>
            <person name="Segonzac C."/>
            <person name="Sohn K.H."/>
        </authorList>
    </citation>
    <scope>NUCLEOTIDE SEQUENCE [LARGE SCALE GENOMIC DNA]</scope>
    <source>
        <strain evidence="2 3">PRI2</strain>
    </source>
</reference>
<sequence length="86" mass="9697">MPPKGRTLQEKNFAQTVVGELTSADNRQVLTAVGLFVGEVEGWDGRIVEQEEEDGERKQRKHQGKNKKEVKLMVGTTGDEQQLEMK</sequence>
<evidence type="ECO:0000313" key="2">
    <source>
        <dbReference type="EMBL" id="TID25001.1"/>
    </source>
</evidence>
<dbReference type="Proteomes" id="UP000298493">
    <property type="component" value="Unassembled WGS sequence"/>
</dbReference>